<sequence>MIAQKLAQLNESTNRWRYQRSREIVVPESRGILSQRKSALLKKHVLYTLYSPSWLTNFRKKDLFYLIRFTNRS</sequence>
<dbReference type="EMBL" id="UPTC01002354">
    <property type="protein sequence ID" value="VBB33373.1"/>
    <property type="molecule type" value="Genomic_DNA"/>
</dbReference>
<reference evidence="1 2" key="1">
    <citation type="submission" date="2018-08" db="EMBL/GenBank/DDBJ databases">
        <authorList>
            <person name="Laetsch R D."/>
            <person name="Stevens L."/>
            <person name="Kumar S."/>
            <person name="Blaxter L. M."/>
        </authorList>
    </citation>
    <scope>NUCLEOTIDE SEQUENCE [LARGE SCALE GENOMIC DNA]</scope>
</reference>
<evidence type="ECO:0000313" key="2">
    <source>
        <dbReference type="Proteomes" id="UP000276991"/>
    </source>
</evidence>
<name>A0A498SNM6_ACAVI</name>
<proteinExistence type="predicted"/>
<keyword evidence="2" id="KW-1185">Reference proteome</keyword>
<accession>A0A498SNM6</accession>
<dbReference type="OrthoDB" id="5865927at2759"/>
<evidence type="ECO:0000313" key="1">
    <source>
        <dbReference type="EMBL" id="VBB33373.1"/>
    </source>
</evidence>
<gene>
    <name evidence="1" type="ORF">NAV_LOCUS8164</name>
</gene>
<dbReference type="AlphaFoldDB" id="A0A498SNM6"/>
<protein>
    <submittedName>
        <fullName evidence="1">Uncharacterized protein</fullName>
    </submittedName>
</protein>
<dbReference type="Proteomes" id="UP000276991">
    <property type="component" value="Unassembled WGS sequence"/>
</dbReference>
<organism evidence="1 2">
    <name type="scientific">Acanthocheilonema viteae</name>
    <name type="common">Filarial nematode worm</name>
    <name type="synonym">Dipetalonema viteae</name>
    <dbReference type="NCBI Taxonomy" id="6277"/>
    <lineage>
        <taxon>Eukaryota</taxon>
        <taxon>Metazoa</taxon>
        <taxon>Ecdysozoa</taxon>
        <taxon>Nematoda</taxon>
        <taxon>Chromadorea</taxon>
        <taxon>Rhabditida</taxon>
        <taxon>Spirurina</taxon>
        <taxon>Spiruromorpha</taxon>
        <taxon>Filarioidea</taxon>
        <taxon>Onchocercidae</taxon>
        <taxon>Acanthocheilonema</taxon>
    </lineage>
</organism>